<reference evidence="2" key="1">
    <citation type="submission" date="2018-04" db="EMBL/GenBank/DDBJ databases">
        <authorList>
            <person name="Liu S."/>
            <person name="Wang Z."/>
            <person name="Li J."/>
        </authorList>
    </citation>
    <scope>NUCLEOTIDE SEQUENCE [LARGE SCALE GENOMIC DNA]</scope>
    <source>
        <strain evidence="2">2189</strain>
    </source>
</reference>
<accession>A0A2U1T7X3</accession>
<dbReference type="InterPro" id="IPR049249">
    <property type="entry name" value="DUF6882"/>
</dbReference>
<dbReference type="AlphaFoldDB" id="A0A2U1T7X3"/>
<gene>
    <name evidence="1" type="ORF">DF222_04505</name>
</gene>
<evidence type="ECO:0000313" key="1">
    <source>
        <dbReference type="EMBL" id="PWC02101.1"/>
    </source>
</evidence>
<dbReference type="EMBL" id="QEEZ01000006">
    <property type="protein sequence ID" value="PWC02101.1"/>
    <property type="molecule type" value="Genomic_DNA"/>
</dbReference>
<evidence type="ECO:0000313" key="2">
    <source>
        <dbReference type="Proteomes" id="UP000244989"/>
    </source>
</evidence>
<sequence length="405" mass="44126">MQLPSPRSLAEVVADGTIEQAAIDAASPRIKHLECNGLAPLSDEKDAACEIRLDPARRTLTATRVARISDGTWTWLTQRIEGFDLPEFRGPIPASDELIDAARTLFGNAPAFVIPHDEATASVVIPHGRPETLPTREALATGLPRVPSAHLRRAIDSFAATRGLGVRHGEEAIDFSDGTRLGLHDGLVTDIYGLGGPRFSEIRADAFFPSVEHQLLLDGRFPHHTLVCDLASGRARLATAAGEMELKAHVMGFIEADQWRWAWADPRTGGHESAALSLRVRAFGQDKGLPVLQSPRLSWHKWLIELCKPITGRFTHGFVHLGDSVAVVLLEHDSLRLPPPSESALRATLARELPAGVDPQRAVARYCDYRGLALHEGSLHAPDTGRTLRILIEGRKVSVDTDGTR</sequence>
<dbReference type="KEGG" id="cyz:C3B44_07875"/>
<comment type="caution">
    <text evidence="1">The sequence shown here is derived from an EMBL/GenBank/DDBJ whole genome shotgun (WGS) entry which is preliminary data.</text>
</comment>
<dbReference type="Proteomes" id="UP000244989">
    <property type="component" value="Unassembled WGS sequence"/>
</dbReference>
<dbReference type="OrthoDB" id="4428117at2"/>
<dbReference type="Pfam" id="PF21813">
    <property type="entry name" value="DUF6882"/>
    <property type="match status" value="1"/>
</dbReference>
<organism evidence="1 2">
    <name type="scientific">Corynebacterium yudongzhengii</name>
    <dbReference type="NCBI Taxonomy" id="2080740"/>
    <lineage>
        <taxon>Bacteria</taxon>
        <taxon>Bacillati</taxon>
        <taxon>Actinomycetota</taxon>
        <taxon>Actinomycetes</taxon>
        <taxon>Mycobacteriales</taxon>
        <taxon>Corynebacteriaceae</taxon>
        <taxon>Corynebacterium</taxon>
    </lineage>
</organism>
<protein>
    <submittedName>
        <fullName evidence="1">Uncharacterized protein</fullName>
    </submittedName>
</protein>
<dbReference type="RefSeq" id="WP_108431894.1">
    <property type="nucleotide sequence ID" value="NZ_CP026947.1"/>
</dbReference>
<name>A0A2U1T7X3_9CORY</name>
<proteinExistence type="predicted"/>
<keyword evidence="2" id="KW-1185">Reference proteome</keyword>